<dbReference type="InterPro" id="IPR032675">
    <property type="entry name" value="LRR_dom_sf"/>
</dbReference>
<evidence type="ECO:0000313" key="3">
    <source>
        <dbReference type="RefSeq" id="XP_022145105.1"/>
    </source>
</evidence>
<keyword evidence="2" id="KW-1185">Reference proteome</keyword>
<dbReference type="KEGG" id="mcha:111014621"/>
<dbReference type="OrthoDB" id="1636630at2759"/>
<dbReference type="PANTHER" id="PTHR47186">
    <property type="entry name" value="LEUCINE-RICH REPEAT-CONTAINING PROTEIN 57"/>
    <property type="match status" value="1"/>
</dbReference>
<dbReference type="Proteomes" id="UP000504603">
    <property type="component" value="Unplaced"/>
</dbReference>
<dbReference type="SUPFAM" id="SSF52058">
    <property type="entry name" value="L domain-like"/>
    <property type="match status" value="2"/>
</dbReference>
<dbReference type="RefSeq" id="XP_022145105.1">
    <property type="nucleotide sequence ID" value="XM_022289413.1"/>
</dbReference>
<feature type="domain" description="R13L1/DRL21-like LRR repeat region" evidence="1">
    <location>
        <begin position="67"/>
        <end position="191"/>
    </location>
</feature>
<accession>A0A6J1CTI8</accession>
<dbReference type="GeneID" id="111014621"/>
<dbReference type="InterPro" id="IPR056789">
    <property type="entry name" value="LRR_R13L1-DRL21"/>
</dbReference>
<protein>
    <submittedName>
        <fullName evidence="3">Disease resistance protein RGA2-like</fullName>
    </submittedName>
</protein>
<name>A0A6J1CTI8_MOMCH</name>
<sequence>MLYNLQTLKLGRRFHLPKNLRKLVRLRHLNFSFLPNFPSQMPLHMSRLIHLQTLPEYIVGYGKGRKIEELGPLNDLKGSLRLFSLKRVRSKEEAIAAKLMGKKNLRKLTLNWSTNFFEKDSNHNDMEVLEGLQPHNNLQSLSILHFAGQVLPNGVFVENLVAIVLQKCSKCEMLPMLGQLPNLEDLKISHMSSVRSIDREFYGNYGSKQSVCFPKLRKLSFSFMEKLVQWVEVSNGIAFPHLESLSMDTCSKLRSVPDHFVSLRTLTIDGCEGLKKFPSKLECCISIASVKIFDCPNLRLNVHNMWNLKEIEIGGCMEEYDFSSLMHQSSVTNLCLTDTSRKAIQVPRQLQHLTTLKALTIKHFNGVEALPEWLEKLTNLETLEVSCCENLKRLPSRQAMLRVWGMKYPRHVEDSY</sequence>
<organism evidence="2 3">
    <name type="scientific">Momordica charantia</name>
    <name type="common">Bitter gourd</name>
    <name type="synonym">Balsam pear</name>
    <dbReference type="NCBI Taxonomy" id="3673"/>
    <lineage>
        <taxon>Eukaryota</taxon>
        <taxon>Viridiplantae</taxon>
        <taxon>Streptophyta</taxon>
        <taxon>Embryophyta</taxon>
        <taxon>Tracheophyta</taxon>
        <taxon>Spermatophyta</taxon>
        <taxon>Magnoliopsida</taxon>
        <taxon>eudicotyledons</taxon>
        <taxon>Gunneridae</taxon>
        <taxon>Pentapetalae</taxon>
        <taxon>rosids</taxon>
        <taxon>fabids</taxon>
        <taxon>Cucurbitales</taxon>
        <taxon>Cucurbitaceae</taxon>
        <taxon>Momordiceae</taxon>
        <taxon>Momordica</taxon>
    </lineage>
</organism>
<dbReference type="PANTHER" id="PTHR47186:SF18">
    <property type="entry name" value="RX N-TERMINAL DOMAIN-CONTAINING PROTEIN"/>
    <property type="match status" value="1"/>
</dbReference>
<evidence type="ECO:0000313" key="2">
    <source>
        <dbReference type="Proteomes" id="UP000504603"/>
    </source>
</evidence>
<feature type="domain" description="R13L1/DRL21-like LRR repeat region" evidence="1">
    <location>
        <begin position="339"/>
        <end position="397"/>
    </location>
</feature>
<reference evidence="3" key="1">
    <citation type="submission" date="2025-08" db="UniProtKB">
        <authorList>
            <consortium name="RefSeq"/>
        </authorList>
    </citation>
    <scope>IDENTIFICATION</scope>
    <source>
        <strain evidence="3">OHB3-1</strain>
    </source>
</reference>
<dbReference type="Gene3D" id="3.80.10.10">
    <property type="entry name" value="Ribonuclease Inhibitor"/>
    <property type="match status" value="2"/>
</dbReference>
<evidence type="ECO:0000259" key="1">
    <source>
        <dbReference type="Pfam" id="PF25019"/>
    </source>
</evidence>
<proteinExistence type="predicted"/>
<dbReference type="AlphaFoldDB" id="A0A6J1CTI8"/>
<dbReference type="Pfam" id="PF25019">
    <property type="entry name" value="LRR_R13L1-DRL21"/>
    <property type="match status" value="2"/>
</dbReference>
<gene>
    <name evidence="3" type="primary">LOC111014621</name>
</gene>